<comment type="caution">
    <text evidence="1">The sequence shown here is derived from an EMBL/GenBank/DDBJ whole genome shotgun (WGS) entry which is preliminary data.</text>
</comment>
<dbReference type="STRING" id="319653.SAMN04487973_102163"/>
<dbReference type="PATRIC" id="fig|319653.3.peg.1867"/>
<evidence type="ECO:0000313" key="3">
    <source>
        <dbReference type="Proteomes" id="UP000051749"/>
    </source>
</evidence>
<reference evidence="1 3" key="1">
    <citation type="journal article" date="2015" name="Genome Announc.">
        <title>Expanding the biotechnology potential of lactobacilli through comparative genomics of 213 strains and associated genera.</title>
        <authorList>
            <person name="Sun Z."/>
            <person name="Harris H.M."/>
            <person name="McCann A."/>
            <person name="Guo C."/>
            <person name="Argimon S."/>
            <person name="Zhang W."/>
            <person name="Yang X."/>
            <person name="Jeffery I.B."/>
            <person name="Cooney J.C."/>
            <person name="Kagawa T.F."/>
            <person name="Liu W."/>
            <person name="Song Y."/>
            <person name="Salvetti E."/>
            <person name="Wrobel A."/>
            <person name="Rasinkangas P."/>
            <person name="Parkhill J."/>
            <person name="Rea M.C."/>
            <person name="O'Sullivan O."/>
            <person name="Ritari J."/>
            <person name="Douillard F.P."/>
            <person name="Paul Ross R."/>
            <person name="Yang R."/>
            <person name="Briner A.E."/>
            <person name="Felis G.E."/>
            <person name="de Vos W.M."/>
            <person name="Barrangou R."/>
            <person name="Klaenhammer T.R."/>
            <person name="Caufield P.W."/>
            <person name="Cui Y."/>
            <person name="Zhang H."/>
            <person name="O'Toole P.W."/>
        </authorList>
    </citation>
    <scope>NUCLEOTIDE SEQUENCE [LARGE SCALE GENOMIC DNA]</scope>
    <source>
        <strain evidence="1 3">DSM 22301</strain>
    </source>
</reference>
<dbReference type="AlphaFoldDB" id="A0A0R2K011"/>
<dbReference type="RefSeq" id="WP_057805570.1">
    <property type="nucleotide sequence ID" value="NZ_BJYP01000011.1"/>
</dbReference>
<protein>
    <submittedName>
        <fullName evidence="1">Uncharacterized protein</fullName>
    </submittedName>
</protein>
<dbReference type="EMBL" id="FOGK01000002">
    <property type="protein sequence ID" value="SER18194.1"/>
    <property type="molecule type" value="Genomic_DNA"/>
</dbReference>
<proteinExistence type="predicted"/>
<dbReference type="GeneID" id="76043191"/>
<reference evidence="2 4" key="2">
    <citation type="submission" date="2016-10" db="EMBL/GenBank/DDBJ databases">
        <authorList>
            <person name="Varghese N."/>
            <person name="Submissions S."/>
        </authorList>
    </citation>
    <scope>NUCLEOTIDE SEQUENCE [LARGE SCALE GENOMIC DNA]</scope>
    <source>
        <strain evidence="2 4">CGMCC 1.3889</strain>
    </source>
</reference>
<evidence type="ECO:0000313" key="2">
    <source>
        <dbReference type="EMBL" id="SER18194.1"/>
    </source>
</evidence>
<organism evidence="1 3">
    <name type="scientific">Pediococcus ethanolidurans</name>
    <dbReference type="NCBI Taxonomy" id="319653"/>
    <lineage>
        <taxon>Bacteria</taxon>
        <taxon>Bacillati</taxon>
        <taxon>Bacillota</taxon>
        <taxon>Bacilli</taxon>
        <taxon>Lactobacillales</taxon>
        <taxon>Lactobacillaceae</taxon>
        <taxon>Pediococcus</taxon>
    </lineage>
</organism>
<accession>A0A0R2K011</accession>
<sequence>MNKDIKRKVQNYIDNVILPDDIDGMDGTKTAGMISSGLIDWIEDTSNVDLWKPTDLTKAIMGHQEEFTKMVKDSFIALANDPII</sequence>
<dbReference type="Proteomes" id="UP000182818">
    <property type="component" value="Unassembled WGS sequence"/>
</dbReference>
<keyword evidence="4" id="KW-1185">Reference proteome</keyword>
<dbReference type="EMBL" id="JQBY01000006">
    <property type="protein sequence ID" value="KRN82881.1"/>
    <property type="molecule type" value="Genomic_DNA"/>
</dbReference>
<evidence type="ECO:0000313" key="4">
    <source>
        <dbReference type="Proteomes" id="UP000182818"/>
    </source>
</evidence>
<name>A0A0R2K011_9LACO</name>
<evidence type="ECO:0000313" key="1">
    <source>
        <dbReference type="EMBL" id="KRN82881.1"/>
    </source>
</evidence>
<dbReference type="Proteomes" id="UP000051749">
    <property type="component" value="Unassembled WGS sequence"/>
</dbReference>
<gene>
    <name evidence="1" type="ORF">IV87_GL001834</name>
    <name evidence="2" type="ORF">SAMN04487973_102163</name>
</gene>